<reference evidence="1 2" key="1">
    <citation type="submission" date="2024-01" db="EMBL/GenBank/DDBJ databases">
        <title>The complete chloroplast genome sequence of Lithospermum erythrorhizon: insights into the phylogenetic relationship among Boraginaceae species and the maternal lineages of purple gromwells.</title>
        <authorList>
            <person name="Okada T."/>
            <person name="Watanabe K."/>
        </authorList>
    </citation>
    <scope>NUCLEOTIDE SEQUENCE [LARGE SCALE GENOMIC DNA]</scope>
</reference>
<proteinExistence type="predicted"/>
<evidence type="ECO:0000313" key="1">
    <source>
        <dbReference type="EMBL" id="GAA0151811.1"/>
    </source>
</evidence>
<name>A0AAV3PLC5_LITER</name>
<dbReference type="CDD" id="cd06530">
    <property type="entry name" value="S26_SPase_I"/>
    <property type="match status" value="1"/>
</dbReference>
<dbReference type="InterPro" id="IPR019533">
    <property type="entry name" value="Peptidase_S26"/>
</dbReference>
<sequence length="209" mass="24017">MVTARTWFRYVYQKLDHAVSVSNKSYQEGIITDKQKSYVLWKNFFQGTLTFTHYNKKGEEMVPAIFPEPSSLLVRKIPTADSKRVCIGDVLLFKDPIESGNFLVRRLAAVEGDMMISTCYKEAPFDLEKDECWILADNESIKPEDAYDSRDFGPVSMSSIVGRVIYCLKNAVDHGTINNSVESKLKDRPVLEVELDVYEMYVNHENHKE</sequence>
<protein>
    <recommendedName>
        <fullName evidence="3">Mitochondrial inner membrane protease subunit 2</fullName>
    </recommendedName>
</protein>
<dbReference type="PANTHER" id="PTHR47040">
    <property type="entry name" value="OSJNBA0068L06.9 PROTEIN"/>
    <property type="match status" value="1"/>
</dbReference>
<dbReference type="Proteomes" id="UP001454036">
    <property type="component" value="Unassembled WGS sequence"/>
</dbReference>
<dbReference type="PANTHER" id="PTHR47040:SF1">
    <property type="entry name" value="MITOCHONDRIAL ATP-INDEPENDENT INNER MEMBRANE PROTEASE SUBUNIT 2"/>
    <property type="match status" value="1"/>
</dbReference>
<dbReference type="GO" id="GO:0006465">
    <property type="term" value="P:signal peptide processing"/>
    <property type="evidence" value="ECO:0007669"/>
    <property type="project" value="InterPro"/>
</dbReference>
<comment type="caution">
    <text evidence="1">The sequence shown here is derived from an EMBL/GenBank/DDBJ whole genome shotgun (WGS) entry which is preliminary data.</text>
</comment>
<dbReference type="SUPFAM" id="SSF51306">
    <property type="entry name" value="LexA/Signal peptidase"/>
    <property type="match status" value="1"/>
</dbReference>
<keyword evidence="2" id="KW-1185">Reference proteome</keyword>
<dbReference type="GO" id="GO:0004252">
    <property type="term" value="F:serine-type endopeptidase activity"/>
    <property type="evidence" value="ECO:0007669"/>
    <property type="project" value="InterPro"/>
</dbReference>
<dbReference type="Gene3D" id="2.10.109.10">
    <property type="entry name" value="Umud Fragment, subunit A"/>
    <property type="match status" value="1"/>
</dbReference>
<gene>
    <name evidence="1" type="ORF">LIER_10449</name>
</gene>
<evidence type="ECO:0000313" key="2">
    <source>
        <dbReference type="Proteomes" id="UP001454036"/>
    </source>
</evidence>
<dbReference type="InterPro" id="IPR053307">
    <property type="entry name" value="Mitochondrial_IM_protease"/>
</dbReference>
<accession>A0AAV3PLC5</accession>
<dbReference type="AlphaFoldDB" id="A0AAV3PLC5"/>
<dbReference type="EMBL" id="BAABME010001856">
    <property type="protein sequence ID" value="GAA0151811.1"/>
    <property type="molecule type" value="Genomic_DNA"/>
</dbReference>
<organism evidence="1 2">
    <name type="scientific">Lithospermum erythrorhizon</name>
    <name type="common">Purple gromwell</name>
    <name type="synonym">Lithospermum officinale var. erythrorhizon</name>
    <dbReference type="NCBI Taxonomy" id="34254"/>
    <lineage>
        <taxon>Eukaryota</taxon>
        <taxon>Viridiplantae</taxon>
        <taxon>Streptophyta</taxon>
        <taxon>Embryophyta</taxon>
        <taxon>Tracheophyta</taxon>
        <taxon>Spermatophyta</taxon>
        <taxon>Magnoliopsida</taxon>
        <taxon>eudicotyledons</taxon>
        <taxon>Gunneridae</taxon>
        <taxon>Pentapetalae</taxon>
        <taxon>asterids</taxon>
        <taxon>lamiids</taxon>
        <taxon>Boraginales</taxon>
        <taxon>Boraginaceae</taxon>
        <taxon>Boraginoideae</taxon>
        <taxon>Lithospermeae</taxon>
        <taxon>Lithospermum</taxon>
    </lineage>
</organism>
<evidence type="ECO:0008006" key="3">
    <source>
        <dbReference type="Google" id="ProtNLM"/>
    </source>
</evidence>
<dbReference type="InterPro" id="IPR036286">
    <property type="entry name" value="LexA/Signal_pep-like_sf"/>
</dbReference>